<keyword evidence="1" id="KW-0472">Membrane</keyword>
<dbReference type="EMBL" id="BAET01000014">
    <property type="protein sequence ID" value="GAB55698.1"/>
    <property type="molecule type" value="Genomic_DNA"/>
</dbReference>
<feature type="transmembrane region" description="Helical" evidence="1">
    <location>
        <begin position="12"/>
        <end position="33"/>
    </location>
</feature>
<dbReference type="Pfam" id="PF11026">
    <property type="entry name" value="DUF2721"/>
    <property type="match status" value="1"/>
</dbReference>
<proteinExistence type="predicted"/>
<dbReference type="eggNOG" id="ENOG5032YAP">
    <property type="taxonomic scope" value="Bacteria"/>
</dbReference>
<dbReference type="OrthoDB" id="5465259at2"/>
<dbReference type="RefSeq" id="WP_006005027.1">
    <property type="nucleotide sequence ID" value="NZ_BAET01000014.1"/>
</dbReference>
<dbReference type="STRING" id="56804.BAE46_09775"/>
<organism evidence="2 3">
    <name type="scientific">Glaciecola punicea ACAM 611</name>
    <dbReference type="NCBI Taxonomy" id="1121923"/>
    <lineage>
        <taxon>Bacteria</taxon>
        <taxon>Pseudomonadati</taxon>
        <taxon>Pseudomonadota</taxon>
        <taxon>Gammaproteobacteria</taxon>
        <taxon>Alteromonadales</taxon>
        <taxon>Alteromonadaceae</taxon>
        <taxon>Glaciecola</taxon>
    </lineage>
</organism>
<evidence type="ECO:0000313" key="3">
    <source>
        <dbReference type="Proteomes" id="UP000053586"/>
    </source>
</evidence>
<feature type="transmembrane region" description="Helical" evidence="1">
    <location>
        <begin position="109"/>
        <end position="131"/>
    </location>
</feature>
<dbReference type="InterPro" id="IPR021279">
    <property type="entry name" value="DUF2721"/>
</dbReference>
<protein>
    <recommendedName>
        <fullName evidence="4">DUF2721 domain-containing protein</fullName>
    </recommendedName>
</protein>
<evidence type="ECO:0008006" key="4">
    <source>
        <dbReference type="Google" id="ProtNLM"/>
    </source>
</evidence>
<gene>
    <name evidence="2" type="ORF">GPUN_1581</name>
</gene>
<keyword evidence="1" id="KW-1133">Transmembrane helix</keyword>
<dbReference type="Proteomes" id="UP000053586">
    <property type="component" value="Unassembled WGS sequence"/>
</dbReference>
<reference evidence="2 3" key="2">
    <citation type="journal article" date="2017" name="Antonie Van Leeuwenhoek">
        <title>Rhizobium rhizosphaerae sp. nov., a novel species isolated from rice rhizosphere.</title>
        <authorList>
            <person name="Zhao J.J."/>
            <person name="Zhang J."/>
            <person name="Zhang R.J."/>
            <person name="Zhang C.W."/>
            <person name="Yin H.Q."/>
            <person name="Zhang X.X."/>
        </authorList>
    </citation>
    <scope>NUCLEOTIDE SEQUENCE [LARGE SCALE GENOMIC DNA]</scope>
    <source>
        <strain evidence="2 3">ACAM 611</strain>
    </source>
</reference>
<keyword evidence="3" id="KW-1185">Reference proteome</keyword>
<dbReference type="AlphaFoldDB" id="H5TBM1"/>
<evidence type="ECO:0000256" key="1">
    <source>
        <dbReference type="SAM" id="Phobius"/>
    </source>
</evidence>
<comment type="caution">
    <text evidence="2">The sequence shown here is derived from an EMBL/GenBank/DDBJ whole genome shotgun (WGS) entry which is preliminary data.</text>
</comment>
<evidence type="ECO:0000313" key="2">
    <source>
        <dbReference type="EMBL" id="GAB55698.1"/>
    </source>
</evidence>
<reference evidence="2 3" key="1">
    <citation type="journal article" date="2012" name="J. Bacteriol.">
        <title>Genome sequence of proteorhodopsin-containing sea ice bacterium Glaciecola punicea ACAM 611T.</title>
        <authorList>
            <person name="Qin Q.-L."/>
            <person name="Xie B.-B."/>
            <person name="Shu Y.-L."/>
            <person name="Rong J.-C."/>
            <person name="Zhao D.-L."/>
            <person name="Zhang X.-Y."/>
            <person name="Chen X.-L."/>
            <person name="Zhou B.-C."/>
            <person name="Zhanga Y.-Z."/>
        </authorList>
    </citation>
    <scope>NUCLEOTIDE SEQUENCE [LARGE SCALE GENOMIC DNA]</scope>
    <source>
        <strain evidence="2 3">ACAM 611</strain>
    </source>
</reference>
<name>H5TBM1_9ALTE</name>
<feature type="transmembrane region" description="Helical" evidence="1">
    <location>
        <begin position="80"/>
        <end position="103"/>
    </location>
</feature>
<accession>H5TBM1</accession>
<keyword evidence="1" id="KW-0812">Transmembrane</keyword>
<sequence>METVLNPSVVEIIQLALAPIFLIVGIGNLVNVATGRVSRIIDRARWFGNLAREQPERINEKAILEIRSLNKRMTFANWSINFLIGSAVITCLSVMLIMVNGLISVNLDLLVIITFMTCLLFLTGGLIAFFLEVSLATATLKIRAVDLSQFKNDKL</sequence>